<dbReference type="GO" id="GO:0000981">
    <property type="term" value="F:DNA-binding transcription factor activity, RNA polymerase II-specific"/>
    <property type="evidence" value="ECO:0007669"/>
    <property type="project" value="InterPro"/>
</dbReference>
<dbReference type="SMART" id="SM00389">
    <property type="entry name" value="HOX"/>
    <property type="match status" value="1"/>
</dbReference>
<dbReference type="GO" id="GO:0005634">
    <property type="term" value="C:nucleus"/>
    <property type="evidence" value="ECO:0007669"/>
    <property type="project" value="UniProtKB-SubCell"/>
</dbReference>
<dbReference type="InterPro" id="IPR017970">
    <property type="entry name" value="Homeobox_CS"/>
</dbReference>
<gene>
    <name evidence="8" type="primary">HBX4_0</name>
    <name evidence="8" type="ORF">g.39116</name>
</gene>
<evidence type="ECO:0000259" key="7">
    <source>
        <dbReference type="PROSITE" id="PS50071"/>
    </source>
</evidence>
<dbReference type="PANTHER" id="PTHR24339">
    <property type="entry name" value="HOMEOBOX PROTEIN EMX-RELATED"/>
    <property type="match status" value="1"/>
</dbReference>
<accession>A0A0A1X8J3</accession>
<dbReference type="SUPFAM" id="SSF46689">
    <property type="entry name" value="Homeodomain-like"/>
    <property type="match status" value="1"/>
</dbReference>
<evidence type="ECO:0000256" key="4">
    <source>
        <dbReference type="ARBA" id="ARBA00023242"/>
    </source>
</evidence>
<evidence type="ECO:0000313" key="8">
    <source>
        <dbReference type="EMBL" id="JAD07211.1"/>
    </source>
</evidence>
<sequence>MQSVNNFSHDKIKNNRIRTVYTYQQIDALEAEYTANKFAKGARRKQIAQRIGVQEIQVRTWFKNRRAREKNENFKTTTTSAPIEQSTVPAYQHTSLKRSRTDDLNSFKANNLNQSNWILPPPACQHSSTIENEIMGFT</sequence>
<evidence type="ECO:0000256" key="3">
    <source>
        <dbReference type="ARBA" id="ARBA00023155"/>
    </source>
</evidence>
<dbReference type="PROSITE" id="PS00027">
    <property type="entry name" value="HOMEOBOX_1"/>
    <property type="match status" value="1"/>
</dbReference>
<comment type="subcellular location">
    <subcellularLocation>
        <location evidence="1 5 6">Nucleus</location>
    </subcellularLocation>
</comment>
<organism evidence="8">
    <name type="scientific">Zeugodacus cucurbitae</name>
    <name type="common">Melon fruit fly</name>
    <name type="synonym">Bactrocera cucurbitae</name>
    <dbReference type="NCBI Taxonomy" id="28588"/>
    <lineage>
        <taxon>Eukaryota</taxon>
        <taxon>Metazoa</taxon>
        <taxon>Ecdysozoa</taxon>
        <taxon>Arthropoda</taxon>
        <taxon>Hexapoda</taxon>
        <taxon>Insecta</taxon>
        <taxon>Pterygota</taxon>
        <taxon>Neoptera</taxon>
        <taxon>Endopterygota</taxon>
        <taxon>Diptera</taxon>
        <taxon>Brachycera</taxon>
        <taxon>Muscomorpha</taxon>
        <taxon>Tephritoidea</taxon>
        <taxon>Tephritidae</taxon>
        <taxon>Zeugodacus</taxon>
        <taxon>Zeugodacus</taxon>
    </lineage>
</organism>
<reference evidence="8" key="1">
    <citation type="submission" date="2014-11" db="EMBL/GenBank/DDBJ databases">
        <authorList>
            <person name="Geib S."/>
        </authorList>
    </citation>
    <scope>NUCLEOTIDE SEQUENCE</scope>
</reference>
<dbReference type="Pfam" id="PF00046">
    <property type="entry name" value="Homeodomain"/>
    <property type="match status" value="1"/>
</dbReference>
<dbReference type="PROSITE" id="PS50071">
    <property type="entry name" value="HOMEOBOX_2"/>
    <property type="match status" value="1"/>
</dbReference>
<feature type="domain" description="Homeobox" evidence="7">
    <location>
        <begin position="12"/>
        <end position="72"/>
    </location>
</feature>
<keyword evidence="3 5" id="KW-0371">Homeobox</keyword>
<dbReference type="CDD" id="cd00086">
    <property type="entry name" value="homeodomain"/>
    <property type="match status" value="1"/>
</dbReference>
<dbReference type="GO" id="GO:0000978">
    <property type="term" value="F:RNA polymerase II cis-regulatory region sequence-specific DNA binding"/>
    <property type="evidence" value="ECO:0007669"/>
    <property type="project" value="TreeGrafter"/>
</dbReference>
<dbReference type="AlphaFoldDB" id="A0A0A1X8J3"/>
<dbReference type="EMBL" id="GBXI01007081">
    <property type="protein sequence ID" value="JAD07211.1"/>
    <property type="molecule type" value="Transcribed_RNA"/>
</dbReference>
<dbReference type="InterPro" id="IPR050877">
    <property type="entry name" value="EMX-VAX-Noto_Homeobox_TFs"/>
</dbReference>
<evidence type="ECO:0000256" key="5">
    <source>
        <dbReference type="PROSITE-ProRule" id="PRU00108"/>
    </source>
</evidence>
<evidence type="ECO:0000256" key="1">
    <source>
        <dbReference type="ARBA" id="ARBA00004123"/>
    </source>
</evidence>
<name>A0A0A1X8J3_ZEUCU</name>
<evidence type="ECO:0000256" key="6">
    <source>
        <dbReference type="RuleBase" id="RU000682"/>
    </source>
</evidence>
<protein>
    <submittedName>
        <fullName evidence="8">Homeobox protein EgHBX4</fullName>
    </submittedName>
</protein>
<keyword evidence="2 5" id="KW-0238">DNA-binding</keyword>
<dbReference type="Gene3D" id="1.10.10.60">
    <property type="entry name" value="Homeodomain-like"/>
    <property type="match status" value="1"/>
</dbReference>
<dbReference type="PANTHER" id="PTHR24339:SF28">
    <property type="entry name" value="E5-RELATED"/>
    <property type="match status" value="1"/>
</dbReference>
<dbReference type="InterPro" id="IPR001356">
    <property type="entry name" value="HD"/>
</dbReference>
<proteinExistence type="predicted"/>
<reference evidence="8" key="2">
    <citation type="journal article" date="2015" name="Gigascience">
        <title>Reconstructing a comprehensive transcriptome assembly of a white-pupal translocated strain of the pest fruit fly Bactrocera cucurbitae.</title>
        <authorList>
            <person name="Sim S.B."/>
            <person name="Calla B."/>
            <person name="Hall B."/>
            <person name="DeRego T."/>
            <person name="Geib S.M."/>
        </authorList>
    </citation>
    <scope>NUCLEOTIDE SEQUENCE</scope>
</reference>
<feature type="DNA-binding region" description="Homeobox" evidence="5">
    <location>
        <begin position="14"/>
        <end position="73"/>
    </location>
</feature>
<feature type="non-terminal residue" evidence="8">
    <location>
        <position position="138"/>
    </location>
</feature>
<dbReference type="InterPro" id="IPR009057">
    <property type="entry name" value="Homeodomain-like_sf"/>
</dbReference>
<evidence type="ECO:0000256" key="2">
    <source>
        <dbReference type="ARBA" id="ARBA00023125"/>
    </source>
</evidence>
<keyword evidence="4 5" id="KW-0539">Nucleus</keyword>